<proteinExistence type="predicted"/>
<accession>A0AAC8QC36</accession>
<dbReference type="EMBL" id="CP011509">
    <property type="protein sequence ID" value="AKJ04664.1"/>
    <property type="molecule type" value="Genomic_DNA"/>
</dbReference>
<keyword evidence="1" id="KW-0547">Nucleotide-binding</keyword>
<evidence type="ECO:0000256" key="5">
    <source>
        <dbReference type="ARBA" id="ARBA00023163"/>
    </source>
</evidence>
<dbReference type="Gene3D" id="3.40.50.300">
    <property type="entry name" value="P-loop containing nucleotide triphosphate hydrolases"/>
    <property type="match status" value="1"/>
</dbReference>
<dbReference type="InterPro" id="IPR002078">
    <property type="entry name" value="Sigma_54_int"/>
</dbReference>
<dbReference type="SUPFAM" id="SSF52540">
    <property type="entry name" value="P-loop containing nucleoside triphosphate hydrolases"/>
    <property type="match status" value="1"/>
</dbReference>
<evidence type="ECO:0000256" key="1">
    <source>
        <dbReference type="ARBA" id="ARBA00022741"/>
    </source>
</evidence>
<dbReference type="Pfam" id="PF25601">
    <property type="entry name" value="AAA_lid_14"/>
    <property type="match status" value="1"/>
</dbReference>
<dbReference type="PANTHER" id="PTHR32071">
    <property type="entry name" value="TRANSCRIPTIONAL REGULATORY PROTEIN"/>
    <property type="match status" value="1"/>
</dbReference>
<dbReference type="InterPro" id="IPR011990">
    <property type="entry name" value="TPR-like_helical_dom_sf"/>
</dbReference>
<keyword evidence="3" id="KW-0805">Transcription regulation</keyword>
<evidence type="ECO:0000313" key="10">
    <source>
        <dbReference type="Proteomes" id="UP000256345"/>
    </source>
</evidence>
<dbReference type="GO" id="GO:0006355">
    <property type="term" value="P:regulation of DNA-templated transcription"/>
    <property type="evidence" value="ECO:0007669"/>
    <property type="project" value="InterPro"/>
</dbReference>
<sequence length="923" mass="100410">MADFLETLFRPGQREEARQRRLAVLATCALPRPLPISALRAALGEELSVGFELAEEDGFCRLLPGGHVEPMPKAVLDMAITLLDIRIITRTLTRLAPLAASEDEQCLLLLAGAPLGEGRRRLEAGAPGRVAAMAPGLRHALGLPGELPASAPFEPSSWGSAARQVSALLSVAAHVLIRQGHWAQGRRLMAWALGPEGLAGRVSPEHGFLAPTQVQFLLDSGRREEGAAFAQTARERLSGPENTFSRLMLMALEGRVAIDGGDHRLARRLFGDAQLQARAAGLEDMVGLTKVAFATLARREDQNTAAPQLCLGALEIFLGDEPFEAVALHNLGLAYLKAGRPLEAQAALTRSLEGMDIPFQQLTAYPQAIASDCFLGDTAEAERKLAALTALAPDTPQARISLGLCRAHLHSARAEWEAALRELEALHISDVTAQNHLYAVPAGWLRVEALLALGRAEEASRVFAELSRNLYLSNLSTQPAALNLLDARVAFANGDLERARRVLRRARSSPEAALAQDFELRARLLAFKLAAAEGKEGPREEARRAVTEAWDSLTQSFPLEVQQRFRRAYDRPRLLALLGLPSDKEAAELPYLRGTSPAFQSVVAQLRRVAATEASVLLLGETGVGKELAARAIHDFSRRASGPFVAVNCAAIGDELLLSELFGHEKGAFTGAVQRHLGRFEQAHGGTLFLDEIADISPRGQAALLRALQERTFERVGGTETVRANVRIVAASNRDLAEAVRAEDFRQDLFFRLAGIQVKVPPLRERGEDVRVLAAWFLEQAAQERGDQPRRMSPEAERLMRDYAWPGNIRELRNVVLAADVLSESPVIAADVLLPLLQRIPPRSAPREGEAAALDAWLLFRQHGGTLRGFLSDMQRACMERCLVENDGNIAATAADLGFSRSRLTQIVLSDSDLRRLAGRAEL</sequence>
<protein>
    <submittedName>
        <fullName evidence="7">3-ketoacyl-CoA thiolase</fullName>
    </submittedName>
    <submittedName>
        <fullName evidence="8">DNA-binding NtrC family response regulator</fullName>
    </submittedName>
</protein>
<dbReference type="Gene3D" id="1.25.40.10">
    <property type="entry name" value="Tetratricopeptide repeat domain"/>
    <property type="match status" value="1"/>
</dbReference>
<dbReference type="CDD" id="cd00009">
    <property type="entry name" value="AAA"/>
    <property type="match status" value="1"/>
</dbReference>
<evidence type="ECO:0000256" key="4">
    <source>
        <dbReference type="ARBA" id="ARBA00023125"/>
    </source>
</evidence>
<dbReference type="InterPro" id="IPR058031">
    <property type="entry name" value="AAA_lid_NorR"/>
</dbReference>
<dbReference type="InterPro" id="IPR009057">
    <property type="entry name" value="Homeodomain-like_sf"/>
</dbReference>
<dbReference type="SMART" id="SM00382">
    <property type="entry name" value="AAA"/>
    <property type="match status" value="1"/>
</dbReference>
<dbReference type="PROSITE" id="PS00688">
    <property type="entry name" value="SIGMA54_INTERACT_3"/>
    <property type="match status" value="1"/>
</dbReference>
<keyword evidence="10" id="KW-1185">Reference proteome</keyword>
<dbReference type="EMBL" id="QUMU01000001">
    <property type="protein sequence ID" value="REG37276.1"/>
    <property type="molecule type" value="Genomic_DNA"/>
</dbReference>
<dbReference type="Gene3D" id="1.10.8.60">
    <property type="match status" value="1"/>
</dbReference>
<evidence type="ECO:0000256" key="2">
    <source>
        <dbReference type="ARBA" id="ARBA00022840"/>
    </source>
</evidence>
<dbReference type="PANTHER" id="PTHR32071:SF122">
    <property type="entry name" value="SIGMA FACTOR"/>
    <property type="match status" value="1"/>
</dbReference>
<dbReference type="Proteomes" id="UP000035579">
    <property type="component" value="Chromosome"/>
</dbReference>
<reference evidence="7 9" key="1">
    <citation type="submission" date="2015-05" db="EMBL/GenBank/DDBJ databases">
        <title>Genome assembly of Archangium gephyra DSM 2261.</title>
        <authorList>
            <person name="Sharma G."/>
            <person name="Subramanian S."/>
        </authorList>
    </citation>
    <scope>NUCLEOTIDE SEQUENCE [LARGE SCALE GENOMIC DNA]</scope>
    <source>
        <strain evidence="7 9">DSM 2261</strain>
    </source>
</reference>
<dbReference type="InterPro" id="IPR025943">
    <property type="entry name" value="Sigma_54_int_dom_ATP-bd_2"/>
</dbReference>
<keyword evidence="2" id="KW-0067">ATP-binding</keyword>
<evidence type="ECO:0000259" key="6">
    <source>
        <dbReference type="PROSITE" id="PS50045"/>
    </source>
</evidence>
<dbReference type="InterPro" id="IPR027417">
    <property type="entry name" value="P-loop_NTPase"/>
</dbReference>
<dbReference type="Proteomes" id="UP000256345">
    <property type="component" value="Unassembled WGS sequence"/>
</dbReference>
<gene>
    <name evidence="7" type="ORF">AA314_06290</name>
    <name evidence="8" type="ORF">ATI61_101256</name>
</gene>
<dbReference type="InterPro" id="IPR025944">
    <property type="entry name" value="Sigma_54_int_dom_CS"/>
</dbReference>
<dbReference type="InterPro" id="IPR003593">
    <property type="entry name" value="AAA+_ATPase"/>
</dbReference>
<feature type="domain" description="Sigma-54 factor interaction" evidence="6">
    <location>
        <begin position="592"/>
        <end position="821"/>
    </location>
</feature>
<evidence type="ECO:0000313" key="9">
    <source>
        <dbReference type="Proteomes" id="UP000035579"/>
    </source>
</evidence>
<dbReference type="SUPFAM" id="SSF48452">
    <property type="entry name" value="TPR-like"/>
    <property type="match status" value="1"/>
</dbReference>
<dbReference type="SUPFAM" id="SSF46689">
    <property type="entry name" value="Homeodomain-like"/>
    <property type="match status" value="1"/>
</dbReference>
<dbReference type="Pfam" id="PF00158">
    <property type="entry name" value="Sigma54_activat"/>
    <property type="match status" value="1"/>
</dbReference>
<evidence type="ECO:0000313" key="7">
    <source>
        <dbReference type="EMBL" id="AKJ04664.1"/>
    </source>
</evidence>
<reference evidence="8 10" key="2">
    <citation type="submission" date="2018-08" db="EMBL/GenBank/DDBJ databases">
        <title>Genomic Encyclopedia of Archaeal and Bacterial Type Strains, Phase II (KMG-II): from individual species to whole genera.</title>
        <authorList>
            <person name="Goeker M."/>
        </authorList>
    </citation>
    <scope>NUCLEOTIDE SEQUENCE [LARGE SCALE GENOMIC DNA]</scope>
    <source>
        <strain evidence="8 10">DSM 2261</strain>
    </source>
</reference>
<evidence type="ECO:0000256" key="3">
    <source>
        <dbReference type="ARBA" id="ARBA00023015"/>
    </source>
</evidence>
<dbReference type="KEGG" id="age:AA314_06290"/>
<evidence type="ECO:0000313" key="8">
    <source>
        <dbReference type="EMBL" id="REG37276.1"/>
    </source>
</evidence>
<dbReference type="GO" id="GO:0005524">
    <property type="term" value="F:ATP binding"/>
    <property type="evidence" value="ECO:0007669"/>
    <property type="project" value="UniProtKB-KW"/>
</dbReference>
<dbReference type="PROSITE" id="PS50045">
    <property type="entry name" value="SIGMA54_INTERACT_4"/>
    <property type="match status" value="1"/>
</dbReference>
<dbReference type="PROSITE" id="PS00676">
    <property type="entry name" value="SIGMA54_INTERACT_2"/>
    <property type="match status" value="1"/>
</dbReference>
<keyword evidence="5" id="KW-0804">Transcription</keyword>
<dbReference type="FunFam" id="3.40.50.300:FF:000006">
    <property type="entry name" value="DNA-binding transcriptional regulator NtrC"/>
    <property type="match status" value="1"/>
</dbReference>
<dbReference type="GO" id="GO:0003677">
    <property type="term" value="F:DNA binding"/>
    <property type="evidence" value="ECO:0007669"/>
    <property type="project" value="UniProtKB-KW"/>
</dbReference>
<dbReference type="AlphaFoldDB" id="A0AAC8QC36"/>
<dbReference type="RefSeq" id="WP_053066833.1">
    <property type="nucleotide sequence ID" value="NZ_CP011509.1"/>
</dbReference>
<keyword evidence="4 8" id="KW-0238">DNA-binding</keyword>
<organism evidence="7 9">
    <name type="scientific">Archangium gephyra</name>
    <dbReference type="NCBI Taxonomy" id="48"/>
    <lineage>
        <taxon>Bacteria</taxon>
        <taxon>Pseudomonadati</taxon>
        <taxon>Myxococcota</taxon>
        <taxon>Myxococcia</taxon>
        <taxon>Myxococcales</taxon>
        <taxon>Cystobacterineae</taxon>
        <taxon>Archangiaceae</taxon>
        <taxon>Archangium</taxon>
    </lineage>
</organism>
<name>A0AAC8QC36_9BACT</name>